<dbReference type="GeneID" id="29003540"/>
<organism evidence="1 2">
    <name type="scientific">Phycomyces blakesleeanus (strain ATCC 8743b / DSM 1359 / FGSC 10004 / NBRC 33097 / NRRL 1555)</name>
    <dbReference type="NCBI Taxonomy" id="763407"/>
    <lineage>
        <taxon>Eukaryota</taxon>
        <taxon>Fungi</taxon>
        <taxon>Fungi incertae sedis</taxon>
        <taxon>Mucoromycota</taxon>
        <taxon>Mucoromycotina</taxon>
        <taxon>Mucoromycetes</taxon>
        <taxon>Mucorales</taxon>
        <taxon>Phycomycetaceae</taxon>
        <taxon>Phycomyces</taxon>
    </lineage>
</organism>
<dbReference type="OrthoDB" id="2258929at2759"/>
<accession>A0A163CTG0</accession>
<proteinExistence type="predicted"/>
<keyword evidence="2" id="KW-1185">Reference proteome</keyword>
<dbReference type="InParanoid" id="A0A163CTG0"/>
<evidence type="ECO:0000313" key="2">
    <source>
        <dbReference type="Proteomes" id="UP000077315"/>
    </source>
</evidence>
<evidence type="ECO:0000313" key="1">
    <source>
        <dbReference type="EMBL" id="OAD65490.1"/>
    </source>
</evidence>
<dbReference type="Proteomes" id="UP000077315">
    <property type="component" value="Unassembled WGS sequence"/>
</dbReference>
<evidence type="ECO:0008006" key="3">
    <source>
        <dbReference type="Google" id="ProtNLM"/>
    </source>
</evidence>
<dbReference type="EMBL" id="KV441010">
    <property type="protein sequence ID" value="OAD65490.1"/>
    <property type="molecule type" value="Genomic_DNA"/>
</dbReference>
<reference evidence="2" key="1">
    <citation type="submission" date="2015-06" db="EMBL/GenBank/DDBJ databases">
        <title>Expansion of signal transduction pathways in fungi by whole-genome duplication.</title>
        <authorList>
            <consortium name="DOE Joint Genome Institute"/>
            <person name="Corrochano L.M."/>
            <person name="Kuo A."/>
            <person name="Marcet-Houben M."/>
            <person name="Polaino S."/>
            <person name="Salamov A."/>
            <person name="Villalobos J.M."/>
            <person name="Alvarez M.I."/>
            <person name="Avalos J."/>
            <person name="Benito E.P."/>
            <person name="Benoit I."/>
            <person name="Burger G."/>
            <person name="Camino L.P."/>
            <person name="Canovas D."/>
            <person name="Cerda-Olmedo E."/>
            <person name="Cheng J.-F."/>
            <person name="Dominguez A."/>
            <person name="Elias M."/>
            <person name="Eslava A.P."/>
            <person name="Glaser F."/>
            <person name="Grimwood J."/>
            <person name="Gutierrez G."/>
            <person name="Heitman J."/>
            <person name="Henrissat B."/>
            <person name="Iturriaga E.A."/>
            <person name="Lang B.F."/>
            <person name="Lavin J.L."/>
            <person name="Lee S."/>
            <person name="Li W."/>
            <person name="Lindquist E."/>
            <person name="Lopez-Garcia S."/>
            <person name="Luque E.M."/>
            <person name="Marcos A.T."/>
            <person name="Martin J."/>
            <person name="McCluskey K."/>
            <person name="Medina H.R."/>
            <person name="Miralles-Duran A."/>
            <person name="Miyazaki A."/>
            <person name="Munoz-Torres E."/>
            <person name="Oguiza J.A."/>
            <person name="Ohm R."/>
            <person name="Olmedo M."/>
            <person name="Orejas M."/>
            <person name="Ortiz-Castellanos L."/>
            <person name="Pisabarro A.G."/>
            <person name="Rodriguez-Romero J."/>
            <person name="Ruiz-Herrera J."/>
            <person name="Ruiz-Vazquez R."/>
            <person name="Sanz C."/>
            <person name="Schackwitz W."/>
            <person name="Schmutz J."/>
            <person name="Shahriari M."/>
            <person name="Shelest E."/>
            <person name="Silva-Franco F."/>
            <person name="Soanes D."/>
            <person name="Syed K."/>
            <person name="Tagua V.G."/>
            <person name="Talbot N.J."/>
            <person name="Thon M."/>
            <person name="De vries R.P."/>
            <person name="Wiebenga A."/>
            <person name="Yadav J.S."/>
            <person name="Braun E.L."/>
            <person name="Baker S."/>
            <person name="Garre V."/>
            <person name="Horwitz B."/>
            <person name="Torres-Martinez S."/>
            <person name="Idnurm A."/>
            <person name="Herrera-Estrella A."/>
            <person name="Gabaldon T."/>
            <person name="Grigoriev I.V."/>
        </authorList>
    </citation>
    <scope>NUCLEOTIDE SEQUENCE [LARGE SCALE GENOMIC DNA]</scope>
    <source>
        <strain evidence="2">NRRL 1555(-)</strain>
    </source>
</reference>
<dbReference type="VEuPathDB" id="FungiDB:PHYBLDRAFT_72307"/>
<dbReference type="PANTHER" id="PTHR19446">
    <property type="entry name" value="REVERSE TRANSCRIPTASES"/>
    <property type="match status" value="1"/>
</dbReference>
<name>A0A163CTG0_PHYB8</name>
<dbReference type="AlphaFoldDB" id="A0A163CTG0"/>
<protein>
    <recommendedName>
        <fullName evidence="3">Reverse transcriptase domain-containing protein</fullName>
    </recommendedName>
</protein>
<sequence>MPFASVDSPFTLSVVETFMQFMPNCKAPGPDHIHAEMLKPIWSHISSLLACLFTICWQWSYTPSLWRHAQVFSMFKKGDPLDAANYHPISLTSVVSPELHRYSPPLDVAQGGFRPRHGALDQALTAKTS</sequence>
<gene>
    <name evidence="1" type="ORF">PHYBLDRAFT_72307</name>
</gene>
<dbReference type="RefSeq" id="XP_018283530.1">
    <property type="nucleotide sequence ID" value="XM_018442634.1"/>
</dbReference>
<dbReference type="STRING" id="763407.A0A163CTG0"/>